<name>A0AAV4PJN8_CAEEX</name>
<accession>A0AAV4PJN8</accession>
<evidence type="ECO:0000256" key="1">
    <source>
        <dbReference type="SAM" id="MobiDB-lite"/>
    </source>
</evidence>
<gene>
    <name evidence="2" type="ORF">CEXT_689021</name>
</gene>
<dbReference type="Proteomes" id="UP001054945">
    <property type="component" value="Unassembled WGS sequence"/>
</dbReference>
<dbReference type="EMBL" id="BPLR01004633">
    <property type="protein sequence ID" value="GIX96336.1"/>
    <property type="molecule type" value="Genomic_DNA"/>
</dbReference>
<evidence type="ECO:0000313" key="3">
    <source>
        <dbReference type="Proteomes" id="UP001054945"/>
    </source>
</evidence>
<protein>
    <submittedName>
        <fullName evidence="2">Uncharacterized protein</fullName>
    </submittedName>
</protein>
<sequence>MHFERKEEKKRLLIPIAIRRRVRAPPIKEPAVPERGSSTIDPGHILDGQTRTWNVSNRSLHWLPRLRRTNGKSCWKASHWHKHN</sequence>
<keyword evidence="3" id="KW-1185">Reference proteome</keyword>
<organism evidence="2 3">
    <name type="scientific">Caerostris extrusa</name>
    <name type="common">Bark spider</name>
    <name type="synonym">Caerostris bankana</name>
    <dbReference type="NCBI Taxonomy" id="172846"/>
    <lineage>
        <taxon>Eukaryota</taxon>
        <taxon>Metazoa</taxon>
        <taxon>Ecdysozoa</taxon>
        <taxon>Arthropoda</taxon>
        <taxon>Chelicerata</taxon>
        <taxon>Arachnida</taxon>
        <taxon>Araneae</taxon>
        <taxon>Araneomorphae</taxon>
        <taxon>Entelegynae</taxon>
        <taxon>Araneoidea</taxon>
        <taxon>Araneidae</taxon>
        <taxon>Caerostris</taxon>
    </lineage>
</organism>
<feature type="region of interest" description="Disordered" evidence="1">
    <location>
        <begin position="27"/>
        <end position="46"/>
    </location>
</feature>
<reference evidence="2 3" key="1">
    <citation type="submission" date="2021-06" db="EMBL/GenBank/DDBJ databases">
        <title>Caerostris extrusa draft genome.</title>
        <authorList>
            <person name="Kono N."/>
            <person name="Arakawa K."/>
        </authorList>
    </citation>
    <scope>NUCLEOTIDE SEQUENCE [LARGE SCALE GENOMIC DNA]</scope>
</reference>
<proteinExistence type="predicted"/>
<evidence type="ECO:0000313" key="2">
    <source>
        <dbReference type="EMBL" id="GIX96336.1"/>
    </source>
</evidence>
<dbReference type="AlphaFoldDB" id="A0AAV4PJN8"/>
<comment type="caution">
    <text evidence="2">The sequence shown here is derived from an EMBL/GenBank/DDBJ whole genome shotgun (WGS) entry which is preliminary data.</text>
</comment>